<dbReference type="ExpressionAtlas" id="C6JRJ2">
    <property type="expression patterns" value="baseline"/>
</dbReference>
<dbReference type="InterPro" id="IPR053168">
    <property type="entry name" value="Glutamic_endopeptidase"/>
</dbReference>
<dbReference type="Pfam" id="PF03080">
    <property type="entry name" value="Neprosin"/>
    <property type="match status" value="2"/>
</dbReference>
<feature type="region of interest" description="Disordered" evidence="1">
    <location>
        <begin position="230"/>
        <end position="251"/>
    </location>
</feature>
<evidence type="ECO:0000313" key="3">
    <source>
        <dbReference type="EMBL" id="EES20120.1"/>
    </source>
</evidence>
<dbReference type="AlphaFoldDB" id="C6JRJ2"/>
<accession>C6JRJ2</accession>
<proteinExistence type="predicted"/>
<feature type="domain" description="Neprosin PEP catalytic" evidence="2">
    <location>
        <begin position="1"/>
        <end position="196"/>
    </location>
</feature>
<dbReference type="PANTHER" id="PTHR31589">
    <property type="entry name" value="PROTEIN, PUTATIVE (DUF239)-RELATED-RELATED"/>
    <property type="match status" value="1"/>
</dbReference>
<dbReference type="InterPro" id="IPR004314">
    <property type="entry name" value="Neprosin"/>
</dbReference>
<name>C6JRJ2_SORBI</name>
<gene>
    <name evidence="3" type="primary">Sb0010s009890</name>
    <name evidence="3" type="ORF">SORBIDRAFT_0010s009890</name>
</gene>
<evidence type="ECO:0000259" key="2">
    <source>
        <dbReference type="PROSITE" id="PS52045"/>
    </source>
</evidence>
<evidence type="ECO:0000256" key="1">
    <source>
        <dbReference type="SAM" id="MobiDB-lite"/>
    </source>
</evidence>
<dbReference type="HOGENOM" id="CLU_1028234_0_0_1"/>
<reference evidence="3" key="1">
    <citation type="journal article" date="2009" name="Nature">
        <title>The Sorghum bicolor genome and the diversification of grasses.</title>
        <authorList>
            <person name="Paterson A.H."/>
            <person name="Bowers J.E."/>
            <person name="Bruggmann R."/>
            <person name="Dubchak I."/>
            <person name="Grimwood J."/>
            <person name="Gundlach H."/>
            <person name="Haberer G."/>
            <person name="Hellsten U."/>
            <person name="Mitros T."/>
            <person name="Poliakov A."/>
            <person name="Schmutz J."/>
            <person name="Spannagl M."/>
            <person name="Tang H."/>
            <person name="Wang X."/>
            <person name="Wicker T."/>
            <person name="Bharti A.K."/>
            <person name="Chapman J."/>
            <person name="Feltus F.A."/>
            <person name="Gowik U."/>
            <person name="Grigoriev I.V."/>
            <person name="Lyons E."/>
            <person name="Maher C.A."/>
            <person name="Martis M."/>
            <person name="Narechania A."/>
            <person name="Otillar R.P."/>
            <person name="Penning B.W."/>
            <person name="Salamov A.A."/>
            <person name="Wang Y."/>
            <person name="Zhang L."/>
            <person name="Carpita N.C."/>
            <person name="Freeling M."/>
            <person name="Gingle A.R."/>
            <person name="Hash C.T."/>
            <person name="Keller B."/>
            <person name="Klein P."/>
            <person name="Kresovich S."/>
            <person name="McCann M.C."/>
            <person name="Ming R."/>
            <person name="Peterson D.G."/>
            <person name="Mehboob-ur-Rahman"/>
            <person name="Ware D."/>
            <person name="Westhoff P."/>
            <person name="Mayer K.F."/>
            <person name="Messing J."/>
            <person name="Rokhsar D.S."/>
        </authorList>
    </citation>
    <scope>NUCLEOTIDE SEQUENCE [LARGE SCALE GENOMIC DNA]</scope>
</reference>
<sequence length="271" mass="29182">MVSTGRHSDPIYGSEAEFSVYEPSVGEGQSPRFSSAFLAVQNGAPPTYSMIMVGWDVNPQYYGDDRAHFEIVWVDKGTACANLGCRGFVQQSKQELFTYMADAADAVSWFGMVAAARGEPTPPMGSGQSPDQGEGKAAYFENIRVVDASHNLVVPSLGGCQTHVTVPSCYALGHFRNSDDGSGLRFLYGGGERRFLAAGEKGPGLTYTRAWFPEAFHYLRSQGPVLSPLAQSGTTWSNEERAGGEVPTMAGSVLGRRGEEDLRTGGERWDG</sequence>
<dbReference type="EMBL" id="GL002604">
    <property type="protein sequence ID" value="EES20120.1"/>
    <property type="molecule type" value="Genomic_DNA"/>
</dbReference>
<protein>
    <recommendedName>
        <fullName evidence="2">Neprosin PEP catalytic domain-containing protein</fullName>
    </recommendedName>
</protein>
<organism evidence="3">
    <name type="scientific">Sorghum bicolor</name>
    <name type="common">Sorghum</name>
    <name type="synonym">Sorghum vulgare</name>
    <dbReference type="NCBI Taxonomy" id="4558"/>
    <lineage>
        <taxon>Eukaryota</taxon>
        <taxon>Viridiplantae</taxon>
        <taxon>Streptophyta</taxon>
        <taxon>Embryophyta</taxon>
        <taxon>Tracheophyta</taxon>
        <taxon>Spermatophyta</taxon>
        <taxon>Magnoliopsida</taxon>
        <taxon>Liliopsida</taxon>
        <taxon>Poales</taxon>
        <taxon>Poaceae</taxon>
        <taxon>PACMAD clade</taxon>
        <taxon>Panicoideae</taxon>
        <taxon>Andropogonodae</taxon>
        <taxon>Andropogoneae</taxon>
        <taxon>Sorghinae</taxon>
        <taxon>Sorghum</taxon>
    </lineage>
</organism>
<dbReference type="PROSITE" id="PS52045">
    <property type="entry name" value="NEPROSIN_PEP_CD"/>
    <property type="match status" value="1"/>
</dbReference>
<dbReference type="PANTHER" id="PTHR31589:SF251">
    <property type="entry name" value="OS11G0284600 PROTEIN"/>
    <property type="match status" value="1"/>
</dbReference>